<evidence type="ECO:0000259" key="10">
    <source>
        <dbReference type="PROSITE" id="PS50110"/>
    </source>
</evidence>
<dbReference type="PANTHER" id="PTHR43047">
    <property type="entry name" value="TWO-COMPONENT HISTIDINE PROTEIN KINASE"/>
    <property type="match status" value="1"/>
</dbReference>
<evidence type="ECO:0000256" key="2">
    <source>
        <dbReference type="ARBA" id="ARBA00012438"/>
    </source>
</evidence>
<dbReference type="GO" id="GO:0005886">
    <property type="term" value="C:plasma membrane"/>
    <property type="evidence" value="ECO:0007669"/>
    <property type="project" value="UniProtKB-ARBA"/>
</dbReference>
<keyword evidence="7" id="KW-0175">Coiled coil</keyword>
<dbReference type="InterPro" id="IPR003594">
    <property type="entry name" value="HATPase_dom"/>
</dbReference>
<dbReference type="PROSITE" id="PS50113">
    <property type="entry name" value="PAC"/>
    <property type="match status" value="1"/>
</dbReference>
<dbReference type="GO" id="GO:0009927">
    <property type="term" value="F:histidine phosphotransfer kinase activity"/>
    <property type="evidence" value="ECO:0007669"/>
    <property type="project" value="TreeGrafter"/>
</dbReference>
<dbReference type="Pfam" id="PF00512">
    <property type="entry name" value="HisKA"/>
    <property type="match status" value="1"/>
</dbReference>
<dbReference type="InterPro" id="IPR004358">
    <property type="entry name" value="Sig_transdc_His_kin-like_C"/>
</dbReference>
<dbReference type="InterPro" id="IPR036890">
    <property type="entry name" value="HATPase_C_sf"/>
</dbReference>
<dbReference type="EC" id="2.7.13.3" evidence="2"/>
<keyword evidence="4" id="KW-0808">Transferase</keyword>
<protein>
    <recommendedName>
        <fullName evidence="2">histidine kinase</fullName>
        <ecNumber evidence="2">2.7.13.3</ecNumber>
    </recommendedName>
</protein>
<sequence length="1373" mass="152083">MSDYKTPRFAKLHGFWLPLLAGISLLLISITLANWRANNADIELRERVLSQAVAIARAIKNEVTIAKLTFSALDVHQPEFQRLQWHLNRYAKFSGYRGIWSVAKQPDGYHFGPESYDLNDPLATPPGALYRQPPPELALVFTSGQALTTNSYSDEFDRFVSALAPIVDDRTGKVLMVIGVDVQLAIWEHAINRARILPLLSGALLISLLIAATLIFNLRSRLPDSRQYRWRHLESLLAAAASALLAIAATAVASQLDNYRQNRLFERLSTLQNANLYNYLQPHLADESVHLTPDIARAVLTQQFNNQTIESALLELGLIDLNTSPSSWLATYPPDIQWSMTLPEGLSPDHFDQVHLERIAPLFIGHTTYALVTRATPVFTATYPAKMAWMAGAVGTLLTIVAVALVAWLRNRQVLLERTVTERTRVLRQREANLSAIHNAVRDAIITLDADGAIEYWNPAAERLLGYTQQEIRGRDLHRLLAPPAAQILQRRNFPNFQRTGTGVHVGQLIEMEVMRKDGSICPMELSMSAMNIDGHWHSVGILRDIEQRKRTEERLIRLNDCLTHLGPDYYENVARITAVCGEILNADSALYNRLQNNLLVAIGHWNTPTDMPLSDMPNGHICYDLICGRIGEKDAVTLSDLSTTCYPDTDVSVRQYGLNAYFGHLVRCEDQPVGSLCVVFQQSRQATDEEQRLLGILAAALSAEEHRYRAIKQLKLSQQRLLLATQGTGIGVWEYDLRQRHFTWDEQMLKLFGLSHPPQVATLGSWKHHVFADDLPLLRRKLLTAVREGAEFHAEFRVEHPDHTLRNLTILGVSICDGIQRPIPSRRTVTIDNQTIESASVVGVCLDITELKRTETQLREAKESAERANQAKSEFLSQMSHELRTPMNAILGFGQLLEYDLQLNEEQRENVQEILNAGRRLLHLINEVLDLASVEAGHAELNLIAVPCYRLLNEAVALIRPMAERRRIEIHYDATTDFTVQADAGCLRQVLINLLSNAVKYNREQGRIDIRIEAVNHGAVVRISIQDQGAGIPAHQVNEVFEPFKRLHTTLETGIDGNGIGLAVSKRLLNLMRGQIGVNTQVGMGSTFWIELPRSDHVSLPASSMTLPPPAIIPAPIITTTIPPPGATAARLTAATAAGLTPAPPLPPLNRGPEAITQANSMPTMVSAATVPPPQMPATTRVIPQSPEKIPLDKPTDCISQTDAPVTRHSPPPAVNCAAEVSTALIPTPDKPGLNNPPSKEIPASATTYRILHLDDQLSRLQTVAAVLQQNPAFALTSCVDPQQGLRMTTTAPPNLILLDINMSTISGLQLLATLRRQPATAAIPVIALTSDDVPSERHSGRTTTFDAYLTKPLNIGEFERTVTQLLKLDSL</sequence>
<feature type="transmembrane region" description="Helical" evidence="8">
    <location>
        <begin position="15"/>
        <end position="35"/>
    </location>
</feature>
<dbReference type="InterPro" id="IPR001789">
    <property type="entry name" value="Sig_transdc_resp-reg_receiver"/>
</dbReference>
<dbReference type="SMART" id="SM00448">
    <property type="entry name" value="REC"/>
    <property type="match status" value="1"/>
</dbReference>
<evidence type="ECO:0000259" key="12">
    <source>
        <dbReference type="PROSITE" id="PS50113"/>
    </source>
</evidence>
<dbReference type="Gene3D" id="3.30.450.20">
    <property type="entry name" value="PAS domain"/>
    <property type="match status" value="2"/>
</dbReference>
<dbReference type="PANTHER" id="PTHR43047:SF72">
    <property type="entry name" value="OSMOSENSING HISTIDINE PROTEIN KINASE SLN1"/>
    <property type="match status" value="1"/>
</dbReference>
<dbReference type="InterPro" id="IPR013655">
    <property type="entry name" value="PAS_fold_3"/>
</dbReference>
<feature type="transmembrane region" description="Helical" evidence="8">
    <location>
        <begin position="236"/>
        <end position="256"/>
    </location>
</feature>
<dbReference type="Gene3D" id="3.30.565.10">
    <property type="entry name" value="Histidine kinase-like ATPase, C-terminal domain"/>
    <property type="match status" value="1"/>
</dbReference>
<dbReference type="Pfam" id="PF13426">
    <property type="entry name" value="PAS_9"/>
    <property type="match status" value="1"/>
</dbReference>
<feature type="transmembrane region" description="Helical" evidence="8">
    <location>
        <begin position="196"/>
        <end position="216"/>
    </location>
</feature>
<keyword evidence="5" id="KW-0418">Kinase</keyword>
<evidence type="ECO:0000256" key="8">
    <source>
        <dbReference type="SAM" id="Phobius"/>
    </source>
</evidence>
<evidence type="ECO:0000256" key="3">
    <source>
        <dbReference type="ARBA" id="ARBA00022553"/>
    </source>
</evidence>
<dbReference type="Pfam" id="PF08447">
    <property type="entry name" value="PAS_3"/>
    <property type="match status" value="1"/>
</dbReference>
<dbReference type="InterPro" id="IPR011006">
    <property type="entry name" value="CheY-like_superfamily"/>
</dbReference>
<dbReference type="SUPFAM" id="SSF52172">
    <property type="entry name" value="CheY-like"/>
    <property type="match status" value="1"/>
</dbReference>
<dbReference type="InterPro" id="IPR000700">
    <property type="entry name" value="PAS-assoc_C"/>
</dbReference>
<dbReference type="SUPFAM" id="SSF55781">
    <property type="entry name" value="GAF domain-like"/>
    <property type="match status" value="1"/>
</dbReference>
<evidence type="ECO:0000256" key="5">
    <source>
        <dbReference type="ARBA" id="ARBA00022777"/>
    </source>
</evidence>
<reference evidence="13 14" key="1">
    <citation type="journal article" date="2020" name="Arch. Microbiol.">
        <title>The genome sequence of the giant phototrophic gammaproteobacterium Thiospirillum jenense gives insight into its physiological properties and phylogenetic relationships.</title>
        <authorList>
            <person name="Imhoff J.F."/>
            <person name="Meyer T.E."/>
            <person name="Kyndt J.A."/>
        </authorList>
    </citation>
    <scope>NUCLEOTIDE SEQUENCE [LARGE SCALE GENOMIC DNA]</scope>
    <source>
        <strain evidence="13 14">DSM 216</strain>
    </source>
</reference>
<evidence type="ECO:0000256" key="6">
    <source>
        <dbReference type="PROSITE-ProRule" id="PRU00169"/>
    </source>
</evidence>
<dbReference type="Gene3D" id="3.40.50.2300">
    <property type="match status" value="1"/>
</dbReference>
<dbReference type="FunFam" id="3.30.565.10:FF:000006">
    <property type="entry name" value="Sensor histidine kinase WalK"/>
    <property type="match status" value="1"/>
</dbReference>
<dbReference type="InterPro" id="IPR036097">
    <property type="entry name" value="HisK_dim/P_sf"/>
</dbReference>
<feature type="coiled-coil region" evidence="7">
    <location>
        <begin position="849"/>
        <end position="879"/>
    </location>
</feature>
<dbReference type="GO" id="GO:0000155">
    <property type="term" value="F:phosphorelay sensor kinase activity"/>
    <property type="evidence" value="ECO:0007669"/>
    <property type="project" value="InterPro"/>
</dbReference>
<evidence type="ECO:0000313" key="14">
    <source>
        <dbReference type="Proteomes" id="UP000548632"/>
    </source>
</evidence>
<dbReference type="SMART" id="SM00387">
    <property type="entry name" value="HATPase_c"/>
    <property type="match status" value="1"/>
</dbReference>
<dbReference type="PRINTS" id="PR00344">
    <property type="entry name" value="BCTRLSENSOR"/>
</dbReference>
<dbReference type="InterPro" id="IPR003661">
    <property type="entry name" value="HisK_dim/P_dom"/>
</dbReference>
<evidence type="ECO:0000259" key="9">
    <source>
        <dbReference type="PROSITE" id="PS50109"/>
    </source>
</evidence>
<dbReference type="Gene3D" id="1.10.287.130">
    <property type="match status" value="1"/>
</dbReference>
<feature type="transmembrane region" description="Helical" evidence="8">
    <location>
        <begin position="388"/>
        <end position="409"/>
    </location>
</feature>
<dbReference type="SMART" id="SM00388">
    <property type="entry name" value="HisKA"/>
    <property type="match status" value="1"/>
</dbReference>
<name>A0A839HJC7_9GAMM</name>
<organism evidence="13 14">
    <name type="scientific">Thiospirillum jenense</name>
    <dbReference type="NCBI Taxonomy" id="1653858"/>
    <lineage>
        <taxon>Bacteria</taxon>
        <taxon>Pseudomonadati</taxon>
        <taxon>Pseudomonadota</taxon>
        <taxon>Gammaproteobacteria</taxon>
        <taxon>Chromatiales</taxon>
        <taxon>Chromatiaceae</taxon>
        <taxon>Thiospirillum</taxon>
    </lineage>
</organism>
<dbReference type="InterPro" id="IPR000014">
    <property type="entry name" value="PAS"/>
</dbReference>
<dbReference type="RefSeq" id="WP_182584512.1">
    <property type="nucleotide sequence ID" value="NZ_JABVCQ010000028.1"/>
</dbReference>
<dbReference type="SUPFAM" id="SSF55785">
    <property type="entry name" value="PYP-like sensor domain (PAS domain)"/>
    <property type="match status" value="2"/>
</dbReference>
<comment type="caution">
    <text evidence="13">The sequence shown here is derived from an EMBL/GenBank/DDBJ whole genome shotgun (WGS) entry which is preliminary data.</text>
</comment>
<dbReference type="PROSITE" id="PS50109">
    <property type="entry name" value="HIS_KIN"/>
    <property type="match status" value="1"/>
</dbReference>
<dbReference type="SUPFAM" id="SSF47384">
    <property type="entry name" value="Homodimeric domain of signal transducing histidine kinase"/>
    <property type="match status" value="1"/>
</dbReference>
<feature type="domain" description="Histidine kinase" evidence="9">
    <location>
        <begin position="879"/>
        <end position="1097"/>
    </location>
</feature>
<keyword evidence="14" id="KW-1185">Reference proteome</keyword>
<dbReference type="PROSITE" id="PS50110">
    <property type="entry name" value="RESPONSE_REGULATORY"/>
    <property type="match status" value="1"/>
</dbReference>
<evidence type="ECO:0000313" key="13">
    <source>
        <dbReference type="EMBL" id="MBB1126887.1"/>
    </source>
</evidence>
<dbReference type="SUPFAM" id="SSF55874">
    <property type="entry name" value="ATPase domain of HSP90 chaperone/DNA topoisomerase II/histidine kinase"/>
    <property type="match status" value="1"/>
</dbReference>
<dbReference type="Proteomes" id="UP000548632">
    <property type="component" value="Unassembled WGS sequence"/>
</dbReference>
<keyword evidence="8" id="KW-1133">Transmembrane helix</keyword>
<comment type="catalytic activity">
    <reaction evidence="1">
        <text>ATP + protein L-histidine = ADP + protein N-phospho-L-histidine.</text>
        <dbReference type="EC" id="2.7.13.3"/>
    </reaction>
</comment>
<dbReference type="InterPro" id="IPR005467">
    <property type="entry name" value="His_kinase_dom"/>
</dbReference>
<keyword evidence="8" id="KW-0812">Transmembrane</keyword>
<proteinExistence type="predicted"/>
<dbReference type="InterPro" id="IPR029016">
    <property type="entry name" value="GAF-like_dom_sf"/>
</dbReference>
<evidence type="ECO:0000256" key="4">
    <source>
        <dbReference type="ARBA" id="ARBA00022679"/>
    </source>
</evidence>
<accession>A0A839HJC7</accession>
<dbReference type="CDD" id="cd00082">
    <property type="entry name" value="HisKA"/>
    <property type="match status" value="1"/>
</dbReference>
<keyword evidence="3 6" id="KW-0597">Phosphoprotein</keyword>
<dbReference type="SMART" id="SM00091">
    <property type="entry name" value="PAS"/>
    <property type="match status" value="2"/>
</dbReference>
<dbReference type="CDD" id="cd00130">
    <property type="entry name" value="PAS"/>
    <property type="match status" value="1"/>
</dbReference>
<dbReference type="Gene3D" id="3.30.450.40">
    <property type="match status" value="1"/>
</dbReference>
<feature type="domain" description="PAS" evidence="11">
    <location>
        <begin position="430"/>
        <end position="483"/>
    </location>
</feature>
<dbReference type="NCBIfam" id="TIGR00229">
    <property type="entry name" value="sensory_box"/>
    <property type="match status" value="1"/>
</dbReference>
<dbReference type="EMBL" id="JABVCQ010000028">
    <property type="protein sequence ID" value="MBB1126887.1"/>
    <property type="molecule type" value="Genomic_DNA"/>
</dbReference>
<evidence type="ECO:0000256" key="7">
    <source>
        <dbReference type="SAM" id="Coils"/>
    </source>
</evidence>
<evidence type="ECO:0000256" key="1">
    <source>
        <dbReference type="ARBA" id="ARBA00000085"/>
    </source>
</evidence>
<dbReference type="PROSITE" id="PS50112">
    <property type="entry name" value="PAS"/>
    <property type="match status" value="1"/>
</dbReference>
<dbReference type="Pfam" id="PF01590">
    <property type="entry name" value="GAF"/>
    <property type="match status" value="1"/>
</dbReference>
<evidence type="ECO:0000259" key="11">
    <source>
        <dbReference type="PROSITE" id="PS50112"/>
    </source>
</evidence>
<dbReference type="InterPro" id="IPR003018">
    <property type="entry name" value="GAF"/>
</dbReference>
<dbReference type="InterPro" id="IPR035965">
    <property type="entry name" value="PAS-like_dom_sf"/>
</dbReference>
<gene>
    <name evidence="13" type="ORF">HUK38_11705</name>
</gene>
<keyword evidence="8" id="KW-0472">Membrane</keyword>
<feature type="domain" description="PAC" evidence="12">
    <location>
        <begin position="508"/>
        <end position="558"/>
    </location>
</feature>
<dbReference type="Pfam" id="PF00072">
    <property type="entry name" value="Response_reg"/>
    <property type="match status" value="1"/>
</dbReference>
<feature type="modified residue" description="4-aspartylphosphate" evidence="6">
    <location>
        <position position="1301"/>
    </location>
</feature>
<dbReference type="Pfam" id="PF02518">
    <property type="entry name" value="HATPase_c"/>
    <property type="match status" value="1"/>
</dbReference>
<feature type="domain" description="Response regulatory" evidence="10">
    <location>
        <begin position="1251"/>
        <end position="1368"/>
    </location>
</feature>